<sequence length="523" mass="57957">MRKVMRKSIAFGLVMLMVLLSACISGSAGEGTSAQGSSMKVKSTGKSELVLVTGAEPTHFLAQAQVGSAGADNLVLSNVYDCLLRVEADGELTPALASGYTVSEDGCTYTFPLHKGVKFHNGKEMTAEDVKFTLDLGVQNYVGKALLINYKDSKVVNDYLLEVHLSAPYAAFPNGIASRIGSVICKSYYEEVGEEGYSKHPVGTGPYRFEEYVPGHHISFAANTDYWRGEPTLKKVTISMVNDTDAQIKGLTAGQFDVLVNPSISDCLKLEGIKGVDWDTITSTGRITLYLNDWNGPCMNRDFRRAIQCAVNKEEIKDKIWYGDTVVLDIDMCPNYAAYPTVEDGIEVVDYDPERAKKLLKDSGYKGEEFTISVEDGSMLEDVAELICDQLSEIGIYCRVDDIASEEFYNVRIKRMYQATIVDNICSLMDADGMLTAHNADGPYFEERLFERDPEIIELLAKGRAVQGEERIPFYVKACNIITEEAYEVPLVNNLSTIVFNNKLTGVEAHCLGLCYFVDWKWE</sequence>
<keyword evidence="3 4" id="KW-0732">Signal</keyword>
<reference evidence="6 7" key="1">
    <citation type="submission" date="2010-08" db="EMBL/GenBank/DDBJ databases">
        <authorList>
            <consortium name="US DOE Joint Genome Institute (JGI-PGF)"/>
            <person name="Lucas S."/>
            <person name="Copeland A."/>
            <person name="Lapidus A."/>
            <person name="Cheng J.-F."/>
            <person name="Bruce D."/>
            <person name="Goodwin L."/>
            <person name="Pitluck S."/>
            <person name="Land M.L."/>
            <person name="Hauser L."/>
            <person name="Chang Y.-J."/>
            <person name="Anderson I.J."/>
            <person name="Johnson E."/>
            <person name="Mulhopadhyay B."/>
            <person name="Kyrpides N."/>
            <person name="Woyke T.J."/>
        </authorList>
    </citation>
    <scope>NUCLEOTIDE SEQUENCE [LARGE SCALE GENOMIC DNA]</scope>
    <source>
        <strain evidence="6 7">6</strain>
    </source>
</reference>
<dbReference type="Proteomes" id="UP000005753">
    <property type="component" value="Chromosome"/>
</dbReference>
<dbReference type="InterPro" id="IPR030678">
    <property type="entry name" value="Peptide/Ni-bd"/>
</dbReference>
<gene>
    <name evidence="6" type="ORF">EubceDRAFT1_0524</name>
</gene>
<dbReference type="PANTHER" id="PTHR30290:SF9">
    <property type="entry name" value="OLIGOPEPTIDE-BINDING PROTEIN APPA"/>
    <property type="match status" value="1"/>
</dbReference>
<dbReference type="GO" id="GO:0015833">
    <property type="term" value="P:peptide transport"/>
    <property type="evidence" value="ECO:0007669"/>
    <property type="project" value="TreeGrafter"/>
</dbReference>
<dbReference type="eggNOG" id="COG0747">
    <property type="taxonomic scope" value="Bacteria"/>
</dbReference>
<evidence type="ECO:0000256" key="1">
    <source>
        <dbReference type="ARBA" id="ARBA00005695"/>
    </source>
</evidence>
<comment type="similarity">
    <text evidence="1">Belongs to the bacterial solute-binding protein 5 family.</text>
</comment>
<evidence type="ECO:0000313" key="6">
    <source>
        <dbReference type="EMBL" id="EIM56373.1"/>
    </source>
</evidence>
<dbReference type="AlphaFoldDB" id="I5ARF0"/>
<accession>I5ARF0</accession>
<feature type="signal peptide" evidence="4">
    <location>
        <begin position="1"/>
        <end position="28"/>
    </location>
</feature>
<evidence type="ECO:0000259" key="5">
    <source>
        <dbReference type="Pfam" id="PF00496"/>
    </source>
</evidence>
<dbReference type="SUPFAM" id="SSF53850">
    <property type="entry name" value="Periplasmic binding protein-like II"/>
    <property type="match status" value="1"/>
</dbReference>
<evidence type="ECO:0000256" key="2">
    <source>
        <dbReference type="ARBA" id="ARBA00022448"/>
    </source>
</evidence>
<dbReference type="PIRSF" id="PIRSF002741">
    <property type="entry name" value="MppA"/>
    <property type="match status" value="1"/>
</dbReference>
<dbReference type="GO" id="GO:1904680">
    <property type="term" value="F:peptide transmembrane transporter activity"/>
    <property type="evidence" value="ECO:0007669"/>
    <property type="project" value="TreeGrafter"/>
</dbReference>
<dbReference type="PROSITE" id="PS51257">
    <property type="entry name" value="PROKAR_LIPOPROTEIN"/>
    <property type="match status" value="1"/>
</dbReference>
<proteinExistence type="inferred from homology"/>
<dbReference type="HOGENOM" id="CLU_017028_7_2_9"/>
<feature type="domain" description="Solute-binding protein family 5" evidence="5">
    <location>
        <begin position="91"/>
        <end position="439"/>
    </location>
</feature>
<dbReference type="PANTHER" id="PTHR30290">
    <property type="entry name" value="PERIPLASMIC BINDING COMPONENT OF ABC TRANSPORTER"/>
    <property type="match status" value="1"/>
</dbReference>
<dbReference type="GO" id="GO:0043190">
    <property type="term" value="C:ATP-binding cassette (ABC) transporter complex"/>
    <property type="evidence" value="ECO:0007669"/>
    <property type="project" value="InterPro"/>
</dbReference>
<dbReference type="InterPro" id="IPR039424">
    <property type="entry name" value="SBP_5"/>
</dbReference>
<dbReference type="Pfam" id="PF00496">
    <property type="entry name" value="SBP_bac_5"/>
    <property type="match status" value="1"/>
</dbReference>
<dbReference type="Gene3D" id="3.10.105.10">
    <property type="entry name" value="Dipeptide-binding Protein, Domain 3"/>
    <property type="match status" value="1"/>
</dbReference>
<protein>
    <submittedName>
        <fullName evidence="6">ABC-type dipeptide transport system, periplasmic component</fullName>
    </submittedName>
</protein>
<evidence type="ECO:0000256" key="4">
    <source>
        <dbReference type="SAM" id="SignalP"/>
    </source>
</evidence>
<evidence type="ECO:0000313" key="7">
    <source>
        <dbReference type="Proteomes" id="UP000005753"/>
    </source>
</evidence>
<dbReference type="InterPro" id="IPR000914">
    <property type="entry name" value="SBP_5_dom"/>
</dbReference>
<feature type="chain" id="PRO_5039206869" evidence="4">
    <location>
        <begin position="29"/>
        <end position="523"/>
    </location>
</feature>
<reference evidence="6 7" key="2">
    <citation type="submission" date="2012-02" db="EMBL/GenBank/DDBJ databases">
        <title>Improved High-Quality Draft sequence of Eubacterium cellulosolvens 6.</title>
        <authorList>
            <consortium name="US DOE Joint Genome Institute"/>
            <person name="Lucas S."/>
            <person name="Han J."/>
            <person name="Lapidus A."/>
            <person name="Cheng J.-F."/>
            <person name="Goodwin L."/>
            <person name="Pitluck S."/>
            <person name="Peters L."/>
            <person name="Mikhailova N."/>
            <person name="Gu W."/>
            <person name="Detter J.C."/>
            <person name="Han C."/>
            <person name="Tapia R."/>
            <person name="Land M."/>
            <person name="Hauser L."/>
            <person name="Kyrpides N."/>
            <person name="Ivanova N."/>
            <person name="Pagani I."/>
            <person name="Johnson E."/>
            <person name="Mukhopadhyay B."/>
            <person name="Anderson I."/>
            <person name="Woyke T."/>
        </authorList>
    </citation>
    <scope>NUCLEOTIDE SEQUENCE [LARGE SCALE GENOMIC DNA]</scope>
    <source>
        <strain evidence="6 7">6</strain>
    </source>
</reference>
<keyword evidence="2" id="KW-0813">Transport</keyword>
<keyword evidence="7" id="KW-1185">Reference proteome</keyword>
<name>I5ARF0_EUBC6</name>
<dbReference type="EMBL" id="CM001487">
    <property type="protein sequence ID" value="EIM56373.1"/>
    <property type="molecule type" value="Genomic_DNA"/>
</dbReference>
<evidence type="ECO:0000256" key="3">
    <source>
        <dbReference type="ARBA" id="ARBA00022729"/>
    </source>
</evidence>
<organism evidence="6 7">
    <name type="scientific">Eubacterium cellulosolvens (strain ATCC 43171 / JCM 9499 / 6)</name>
    <name type="common">Cillobacterium cellulosolvens</name>
    <dbReference type="NCBI Taxonomy" id="633697"/>
    <lineage>
        <taxon>Bacteria</taxon>
        <taxon>Bacillati</taxon>
        <taxon>Bacillota</taxon>
        <taxon>Clostridia</taxon>
        <taxon>Eubacteriales</taxon>
        <taxon>Eubacteriaceae</taxon>
        <taxon>Eubacterium</taxon>
    </lineage>
</organism>
<dbReference type="Gene3D" id="3.40.190.10">
    <property type="entry name" value="Periplasmic binding protein-like II"/>
    <property type="match status" value="1"/>
</dbReference>
<dbReference type="GO" id="GO:0042597">
    <property type="term" value="C:periplasmic space"/>
    <property type="evidence" value="ECO:0007669"/>
    <property type="project" value="UniProtKB-ARBA"/>
</dbReference>
<dbReference type="CDD" id="cd00995">
    <property type="entry name" value="PBP2_NikA_DppA_OppA_like"/>
    <property type="match status" value="1"/>
</dbReference>
<dbReference type="STRING" id="633697.EubceDRAFT1_0524"/>